<feature type="domain" description="HTH cro/C1-type" evidence="1">
    <location>
        <begin position="4"/>
        <end position="58"/>
    </location>
</feature>
<comment type="caution">
    <text evidence="2">The sequence shown here is derived from an EMBL/GenBank/DDBJ whole genome shotgun (WGS) entry which is preliminary data.</text>
</comment>
<dbReference type="CDD" id="cd00093">
    <property type="entry name" value="HTH_XRE"/>
    <property type="match status" value="1"/>
</dbReference>
<dbReference type="InterPro" id="IPR001387">
    <property type="entry name" value="Cro/C1-type_HTH"/>
</dbReference>
<sequence>MNRIKDVLEEKRIKQKWVAKRLGKSYNMVNSYTQNRQQPRFEVLFNIARILNVEAKYILTAINNNTNTNNNNSNNSKILIRK</sequence>
<keyword evidence="3" id="KW-1185">Reference proteome</keyword>
<protein>
    <submittedName>
        <fullName evidence="2">Helix-turn-helix domain-containing protein</fullName>
    </submittedName>
</protein>
<evidence type="ECO:0000313" key="3">
    <source>
        <dbReference type="Proteomes" id="UP001596287"/>
    </source>
</evidence>
<dbReference type="RefSeq" id="WP_379792640.1">
    <property type="nucleotide sequence ID" value="NZ_JBHSQB010000009.1"/>
</dbReference>
<dbReference type="InterPro" id="IPR010982">
    <property type="entry name" value="Lambda_DNA-bd_dom_sf"/>
</dbReference>
<dbReference type="EMBL" id="JBHSQB010000009">
    <property type="protein sequence ID" value="MFC6097676.1"/>
    <property type="molecule type" value="Genomic_DNA"/>
</dbReference>
<evidence type="ECO:0000313" key="2">
    <source>
        <dbReference type="EMBL" id="MFC6097676.1"/>
    </source>
</evidence>
<proteinExistence type="predicted"/>
<dbReference type="Proteomes" id="UP001596287">
    <property type="component" value="Unassembled WGS sequence"/>
</dbReference>
<dbReference type="SUPFAM" id="SSF47413">
    <property type="entry name" value="lambda repressor-like DNA-binding domains"/>
    <property type="match status" value="1"/>
</dbReference>
<dbReference type="PROSITE" id="PS50943">
    <property type="entry name" value="HTH_CROC1"/>
    <property type="match status" value="1"/>
</dbReference>
<evidence type="ECO:0000259" key="1">
    <source>
        <dbReference type="PROSITE" id="PS50943"/>
    </source>
</evidence>
<organism evidence="2 3">
    <name type="scientific">Flavobacterium qiangtangense</name>
    <dbReference type="NCBI Taxonomy" id="1442595"/>
    <lineage>
        <taxon>Bacteria</taxon>
        <taxon>Pseudomonadati</taxon>
        <taxon>Bacteroidota</taxon>
        <taxon>Flavobacteriia</taxon>
        <taxon>Flavobacteriales</taxon>
        <taxon>Flavobacteriaceae</taxon>
        <taxon>Flavobacterium</taxon>
    </lineage>
</organism>
<reference evidence="3" key="1">
    <citation type="journal article" date="2019" name="Int. J. Syst. Evol. Microbiol.">
        <title>The Global Catalogue of Microorganisms (GCM) 10K type strain sequencing project: providing services to taxonomists for standard genome sequencing and annotation.</title>
        <authorList>
            <consortium name="The Broad Institute Genomics Platform"/>
            <consortium name="The Broad Institute Genome Sequencing Center for Infectious Disease"/>
            <person name="Wu L."/>
            <person name="Ma J."/>
        </authorList>
    </citation>
    <scope>NUCLEOTIDE SEQUENCE [LARGE SCALE GENOMIC DNA]</scope>
    <source>
        <strain evidence="3">CCUG 49679</strain>
    </source>
</reference>
<gene>
    <name evidence="2" type="ORF">ACFPVY_13550</name>
</gene>
<name>A0ABW1PRS4_9FLAO</name>
<dbReference type="Gene3D" id="1.10.260.40">
    <property type="entry name" value="lambda repressor-like DNA-binding domains"/>
    <property type="match status" value="1"/>
</dbReference>
<dbReference type="Pfam" id="PF01381">
    <property type="entry name" value="HTH_3"/>
    <property type="match status" value="1"/>
</dbReference>
<dbReference type="SMART" id="SM00530">
    <property type="entry name" value="HTH_XRE"/>
    <property type="match status" value="1"/>
</dbReference>
<accession>A0ABW1PRS4</accession>